<protein>
    <submittedName>
        <fullName evidence="2">Uncharacterized protein</fullName>
    </submittedName>
</protein>
<dbReference type="EMBL" id="AP005807">
    <property type="protein sequence ID" value="BAC84478.1"/>
    <property type="molecule type" value="Genomic_DNA"/>
</dbReference>
<dbReference type="Proteomes" id="UP000000763">
    <property type="component" value="Chromosome 7"/>
</dbReference>
<name>Q6YW05_ORYSJ</name>
<feature type="region of interest" description="Disordered" evidence="1">
    <location>
        <begin position="199"/>
        <end position="228"/>
    </location>
</feature>
<feature type="region of interest" description="Disordered" evidence="1">
    <location>
        <begin position="18"/>
        <end position="53"/>
    </location>
</feature>
<dbReference type="EMBL" id="AP005809">
    <property type="protein sequence ID" value="BAD31719.1"/>
    <property type="molecule type" value="Genomic_DNA"/>
</dbReference>
<feature type="region of interest" description="Disordered" evidence="1">
    <location>
        <begin position="153"/>
        <end position="184"/>
    </location>
</feature>
<evidence type="ECO:0000313" key="3">
    <source>
        <dbReference type="EMBL" id="BAD31719.1"/>
    </source>
</evidence>
<reference evidence="2" key="1">
    <citation type="submission" date="2002-10" db="EMBL/GenBank/DDBJ databases">
        <title>Oryza sativa nipponbare(GA3) genomic DNA, chromosome 7, BAC clone:OSJNBb0018H10.</title>
        <authorList>
            <person name="Sasaki T."/>
            <person name="Matsumoto T."/>
            <person name="Katayose Y."/>
        </authorList>
    </citation>
    <scope>NUCLEOTIDE SEQUENCE</scope>
</reference>
<feature type="region of interest" description="Disordered" evidence="1">
    <location>
        <begin position="73"/>
        <end position="112"/>
    </location>
</feature>
<evidence type="ECO:0000256" key="1">
    <source>
        <dbReference type="SAM" id="MobiDB-lite"/>
    </source>
</evidence>
<evidence type="ECO:0000313" key="2">
    <source>
        <dbReference type="EMBL" id="BAC84478.1"/>
    </source>
</evidence>
<evidence type="ECO:0000313" key="4">
    <source>
        <dbReference type="Proteomes" id="UP000000763"/>
    </source>
</evidence>
<sequence>MDDHPKFTQIELRSGLVLLPPGYTPTRVARDHGKKKRGTTAGGGTEHPPSRPAPVAAALLLAAAYRREGMVEAGTGTPEEEGPTPAGSGTAISPLLTPDLGGNGQTHRLSADPSATRVCITWRDRISEPSQSKSVKLEANRSNSKATRVCTTFHDGNGNLDDDPFFPRADRSSGSSSGVGGDGEAALDWDFRAARSRWKNGGAEAGRPPIRRGSCKIGGGRRGIGRDF</sequence>
<feature type="compositionally biased region" description="Low complexity" evidence="1">
    <location>
        <begin position="73"/>
        <end position="87"/>
    </location>
</feature>
<proteinExistence type="predicted"/>
<dbReference type="AlphaFoldDB" id="Q6YW05"/>
<gene>
    <name evidence="2" type="ORF">OSJNBb0018H10.34</name>
    <name evidence="3" type="ORF">OSJNBb0039M16.24</name>
</gene>
<reference evidence="4" key="3">
    <citation type="journal article" date="2005" name="Nature">
        <title>The map-based sequence of the rice genome.</title>
        <authorList>
            <consortium name="International rice genome sequencing project (IRGSP)"/>
            <person name="Matsumoto T."/>
            <person name="Wu J."/>
            <person name="Kanamori H."/>
            <person name="Katayose Y."/>
            <person name="Fujisawa M."/>
            <person name="Namiki N."/>
            <person name="Mizuno H."/>
            <person name="Yamamoto K."/>
            <person name="Antonio B.A."/>
            <person name="Baba T."/>
            <person name="Sakata K."/>
            <person name="Nagamura Y."/>
            <person name="Aoki H."/>
            <person name="Arikawa K."/>
            <person name="Arita K."/>
            <person name="Bito T."/>
            <person name="Chiden Y."/>
            <person name="Fujitsuka N."/>
            <person name="Fukunaka R."/>
            <person name="Hamada M."/>
            <person name="Harada C."/>
            <person name="Hayashi A."/>
            <person name="Hijishita S."/>
            <person name="Honda M."/>
            <person name="Hosokawa S."/>
            <person name="Ichikawa Y."/>
            <person name="Idonuma A."/>
            <person name="Iijima M."/>
            <person name="Ikeda M."/>
            <person name="Ikeno M."/>
            <person name="Ito K."/>
            <person name="Ito S."/>
            <person name="Ito T."/>
            <person name="Ito Y."/>
            <person name="Ito Y."/>
            <person name="Iwabuchi A."/>
            <person name="Kamiya K."/>
            <person name="Karasawa W."/>
            <person name="Kurita K."/>
            <person name="Katagiri S."/>
            <person name="Kikuta A."/>
            <person name="Kobayashi H."/>
            <person name="Kobayashi N."/>
            <person name="Machita K."/>
            <person name="Maehara T."/>
            <person name="Masukawa M."/>
            <person name="Mizubayashi T."/>
            <person name="Mukai Y."/>
            <person name="Nagasaki H."/>
            <person name="Nagata Y."/>
            <person name="Naito S."/>
            <person name="Nakashima M."/>
            <person name="Nakama Y."/>
            <person name="Nakamichi Y."/>
            <person name="Nakamura M."/>
            <person name="Meguro A."/>
            <person name="Negishi M."/>
            <person name="Ohta I."/>
            <person name="Ohta T."/>
            <person name="Okamoto M."/>
            <person name="Ono N."/>
            <person name="Saji S."/>
            <person name="Sakaguchi M."/>
            <person name="Sakai K."/>
            <person name="Shibata M."/>
            <person name="Shimokawa T."/>
            <person name="Song J."/>
            <person name="Takazaki Y."/>
            <person name="Terasawa K."/>
            <person name="Tsugane M."/>
            <person name="Tsuji K."/>
            <person name="Ueda S."/>
            <person name="Waki K."/>
            <person name="Yamagata H."/>
            <person name="Yamamoto M."/>
            <person name="Yamamoto S."/>
            <person name="Yamane H."/>
            <person name="Yoshiki S."/>
            <person name="Yoshihara R."/>
            <person name="Yukawa K."/>
            <person name="Zhong H."/>
            <person name="Yano M."/>
            <person name="Yuan Q."/>
            <person name="Ouyang S."/>
            <person name="Liu J."/>
            <person name="Jones K.M."/>
            <person name="Gansberger K."/>
            <person name="Moffat K."/>
            <person name="Hill J."/>
            <person name="Bera J."/>
            <person name="Fadrosh D."/>
            <person name="Jin S."/>
            <person name="Johri S."/>
            <person name="Kim M."/>
            <person name="Overton L."/>
            <person name="Reardon M."/>
            <person name="Tsitrin T."/>
            <person name="Vuong H."/>
            <person name="Weaver B."/>
            <person name="Ciecko A."/>
            <person name="Tallon L."/>
            <person name="Jackson J."/>
            <person name="Pai G."/>
            <person name="Aken S.V."/>
            <person name="Utterback T."/>
            <person name="Reidmuller S."/>
            <person name="Feldblyum T."/>
            <person name="Hsiao J."/>
            <person name="Zismann V."/>
            <person name="Iobst S."/>
            <person name="de Vazeille A.R."/>
            <person name="Buell C.R."/>
            <person name="Ying K."/>
            <person name="Li Y."/>
            <person name="Lu T."/>
            <person name="Huang Y."/>
            <person name="Zhao Q."/>
            <person name="Feng Q."/>
            <person name="Zhang L."/>
            <person name="Zhu J."/>
            <person name="Weng Q."/>
            <person name="Mu J."/>
            <person name="Lu Y."/>
            <person name="Fan D."/>
            <person name="Liu Y."/>
            <person name="Guan J."/>
            <person name="Zhang Y."/>
            <person name="Yu S."/>
            <person name="Liu X."/>
            <person name="Zhang Y."/>
            <person name="Hong G."/>
            <person name="Han B."/>
            <person name="Choisne N."/>
            <person name="Demange N."/>
            <person name="Orjeda G."/>
            <person name="Samain S."/>
            <person name="Cattolico L."/>
            <person name="Pelletier E."/>
            <person name="Couloux A."/>
            <person name="Segurens B."/>
            <person name="Wincker P."/>
            <person name="D'Hont A."/>
            <person name="Scarpelli C."/>
            <person name="Weissenbach J."/>
            <person name="Salanoubat M."/>
            <person name="Quetier F."/>
            <person name="Yu Y."/>
            <person name="Kim H.R."/>
            <person name="Rambo T."/>
            <person name="Currie J."/>
            <person name="Collura K."/>
            <person name="Luo M."/>
            <person name="Yang T."/>
            <person name="Ammiraju J.S.S."/>
            <person name="Engler F."/>
            <person name="Soderlund C."/>
            <person name="Wing R.A."/>
            <person name="Palmer L.E."/>
            <person name="de la Bastide M."/>
            <person name="Spiegel L."/>
            <person name="Nascimento L."/>
            <person name="Zutavern T."/>
            <person name="O'Shaughnessy A."/>
            <person name="Dike S."/>
            <person name="Dedhia N."/>
            <person name="Preston R."/>
            <person name="Balija V."/>
            <person name="McCombie W.R."/>
            <person name="Chow T."/>
            <person name="Chen H."/>
            <person name="Chung M."/>
            <person name="Chen C."/>
            <person name="Shaw J."/>
            <person name="Wu H."/>
            <person name="Hsiao K."/>
            <person name="Chao Y."/>
            <person name="Chu M."/>
            <person name="Cheng C."/>
            <person name="Hour A."/>
            <person name="Lee P."/>
            <person name="Lin S."/>
            <person name="Lin Y."/>
            <person name="Liou J."/>
            <person name="Liu S."/>
            <person name="Hsing Y."/>
            <person name="Raghuvanshi S."/>
            <person name="Mohanty A."/>
            <person name="Bharti A.K."/>
            <person name="Gaur A."/>
            <person name="Gupta V."/>
            <person name="Kumar D."/>
            <person name="Ravi V."/>
            <person name="Vij S."/>
            <person name="Kapur A."/>
            <person name="Khurana P."/>
            <person name="Khurana P."/>
            <person name="Khurana J.P."/>
            <person name="Tyagi A.K."/>
            <person name="Gaikwad K."/>
            <person name="Singh A."/>
            <person name="Dalal V."/>
            <person name="Srivastava S."/>
            <person name="Dixit A."/>
            <person name="Pal A.K."/>
            <person name="Ghazi I.A."/>
            <person name="Yadav M."/>
            <person name="Pandit A."/>
            <person name="Bhargava A."/>
            <person name="Sureshbabu K."/>
            <person name="Batra K."/>
            <person name="Sharma T.R."/>
            <person name="Mohapatra T."/>
            <person name="Singh N.K."/>
            <person name="Messing J."/>
            <person name="Nelson A.B."/>
            <person name="Fuks G."/>
            <person name="Kavchok S."/>
            <person name="Keizer G."/>
            <person name="Linton E."/>
            <person name="Llaca V."/>
            <person name="Song R."/>
            <person name="Tanyolac B."/>
            <person name="Young S."/>
            <person name="Ho-Il K."/>
            <person name="Hahn J.H."/>
            <person name="Sangsakoo G."/>
            <person name="Vanavichit A."/>
            <person name="de Mattos Luiz.A.T."/>
            <person name="Zimmer P.D."/>
            <person name="Malone G."/>
            <person name="Dellagostin O."/>
            <person name="de Oliveira A.C."/>
            <person name="Bevan M."/>
            <person name="Bancroft I."/>
            <person name="Minx P."/>
            <person name="Cordum H."/>
            <person name="Wilson R."/>
            <person name="Cheng Z."/>
            <person name="Jin W."/>
            <person name="Jiang J."/>
            <person name="Leong S.A."/>
            <person name="Iwama H."/>
            <person name="Gojobori T."/>
            <person name="Itoh T."/>
            <person name="Niimura Y."/>
            <person name="Fujii Y."/>
            <person name="Habara T."/>
            <person name="Sakai H."/>
            <person name="Sato Y."/>
            <person name="Wilson G."/>
            <person name="Kumar K."/>
            <person name="McCouch S."/>
            <person name="Juretic N."/>
            <person name="Hoen D."/>
            <person name="Wright S."/>
            <person name="Bruskiewich R."/>
            <person name="Bureau T."/>
            <person name="Miyao A."/>
            <person name="Hirochika H."/>
            <person name="Nishikawa T."/>
            <person name="Kadowaki K."/>
            <person name="Sugiura M."/>
            <person name="Burr B."/>
            <person name="Sasaki T."/>
        </authorList>
    </citation>
    <scope>NUCLEOTIDE SEQUENCE [LARGE SCALE GENOMIC DNA]</scope>
    <source>
        <strain evidence="4">cv. Nipponbare</strain>
    </source>
</reference>
<accession>Q6YW05</accession>
<reference evidence="4" key="4">
    <citation type="journal article" date="2008" name="Nucleic Acids Res.">
        <title>The rice annotation project database (RAP-DB): 2008 update.</title>
        <authorList>
            <consortium name="The rice annotation project (RAP)"/>
        </authorList>
    </citation>
    <scope>GENOME REANNOTATION</scope>
    <source>
        <strain evidence="4">cv. Nipponbare</strain>
    </source>
</reference>
<reference evidence="3" key="2">
    <citation type="submission" date="2002-10" db="EMBL/GenBank/DDBJ databases">
        <title>Oryza sativa nipponbare(GA3) genomic DNA, chromosome 7, BAC clone:OSJNBb0039M16.</title>
        <authorList>
            <person name="Sasaki T."/>
            <person name="Matsumoto T."/>
            <person name="Katayose Y."/>
        </authorList>
    </citation>
    <scope>NUCLEOTIDE SEQUENCE</scope>
</reference>
<organism evidence="2 4">
    <name type="scientific">Oryza sativa subsp. japonica</name>
    <name type="common">Rice</name>
    <dbReference type="NCBI Taxonomy" id="39947"/>
    <lineage>
        <taxon>Eukaryota</taxon>
        <taxon>Viridiplantae</taxon>
        <taxon>Streptophyta</taxon>
        <taxon>Embryophyta</taxon>
        <taxon>Tracheophyta</taxon>
        <taxon>Spermatophyta</taxon>
        <taxon>Magnoliopsida</taxon>
        <taxon>Liliopsida</taxon>
        <taxon>Poales</taxon>
        <taxon>Poaceae</taxon>
        <taxon>BOP clade</taxon>
        <taxon>Oryzoideae</taxon>
        <taxon>Oryzeae</taxon>
        <taxon>Oryzinae</taxon>
        <taxon>Oryza</taxon>
        <taxon>Oryza sativa</taxon>
    </lineage>
</organism>